<proteinExistence type="predicted"/>
<keyword evidence="2" id="KW-1185">Reference proteome</keyword>
<evidence type="ECO:0000313" key="1">
    <source>
        <dbReference type="EMBL" id="NAS12473.1"/>
    </source>
</evidence>
<evidence type="ECO:0000313" key="2">
    <source>
        <dbReference type="Proteomes" id="UP000475249"/>
    </source>
</evidence>
<dbReference type="AlphaFoldDB" id="A0A6L9ECY3"/>
<dbReference type="RefSeq" id="WP_161435516.1">
    <property type="nucleotide sequence ID" value="NZ_WXYO01000005.1"/>
</dbReference>
<sequence length="154" mass="18224">MATTLKILEDFYEESFTLTAIHSDLEDYALAYAINAALKVRLERSKKDLDFSDQTLFPYFEWKDEFSERYWTLIVNQSEAETDLNFDGLFSDEPSYTKRQLVPEYKEVDYFLKVDQEDPEEDELILKTIQSVPKVIMAYNIETDKLKSKQNLIF</sequence>
<comment type="caution">
    <text evidence="1">The sequence shown here is derived from an EMBL/GenBank/DDBJ whole genome shotgun (WGS) entry which is preliminary data.</text>
</comment>
<dbReference type="NCBIfam" id="NF033205">
    <property type="entry name" value="IPExxxVDY"/>
    <property type="match status" value="1"/>
</dbReference>
<protein>
    <submittedName>
        <fullName evidence="1">IPExxxVDY family protein</fullName>
    </submittedName>
</protein>
<reference evidence="1 2" key="1">
    <citation type="submission" date="2020-01" db="EMBL/GenBank/DDBJ databases">
        <title>Bacteria diversity of Porities sp.</title>
        <authorList>
            <person name="Wang G."/>
        </authorList>
    </citation>
    <scope>NUCLEOTIDE SEQUENCE [LARGE SCALE GENOMIC DNA]</scope>
    <source>
        <strain evidence="1 2">R33</strain>
    </source>
</reference>
<accession>A0A6L9ECY3</accession>
<dbReference type="Proteomes" id="UP000475249">
    <property type="component" value="Unassembled WGS sequence"/>
</dbReference>
<gene>
    <name evidence="1" type="ORF">GTQ38_10710</name>
</gene>
<dbReference type="EMBL" id="WXYO01000005">
    <property type="protein sequence ID" value="NAS12473.1"/>
    <property type="molecule type" value="Genomic_DNA"/>
</dbReference>
<name>A0A6L9ECY3_9FLAO</name>
<dbReference type="InterPro" id="IPR047690">
    <property type="entry name" value="IPExxxVDY_fam"/>
</dbReference>
<organism evidence="1 2">
    <name type="scientific">Poritiphilus flavus</name>
    <dbReference type="NCBI Taxonomy" id="2697053"/>
    <lineage>
        <taxon>Bacteria</taxon>
        <taxon>Pseudomonadati</taxon>
        <taxon>Bacteroidota</taxon>
        <taxon>Flavobacteriia</taxon>
        <taxon>Flavobacteriales</taxon>
        <taxon>Flavobacteriaceae</taxon>
        <taxon>Poritiphilus</taxon>
    </lineage>
</organism>